<reference evidence="1 2" key="1">
    <citation type="submission" date="2017-09" db="EMBL/GenBank/DDBJ databases">
        <authorList>
            <person name="Ehlers B."/>
            <person name="Leendertz F.H."/>
        </authorList>
    </citation>
    <scope>NUCLEOTIDE SEQUENCE [LARGE SCALE GENOMIC DNA]</scope>
    <source>
        <strain evidence="1 2">DSM 16848</strain>
    </source>
</reference>
<dbReference type="AlphaFoldDB" id="A0A286EFC8"/>
<gene>
    <name evidence="1" type="ORF">SAMN02746062_01759</name>
</gene>
<accession>A0A286EFC8</accession>
<evidence type="ECO:0000313" key="2">
    <source>
        <dbReference type="Proteomes" id="UP000219669"/>
    </source>
</evidence>
<dbReference type="NCBIfam" id="NF047841">
    <property type="entry name" value="HLGFF_fam"/>
    <property type="match status" value="1"/>
</dbReference>
<proteinExistence type="predicted"/>
<dbReference type="Proteomes" id="UP000219669">
    <property type="component" value="Unassembled WGS sequence"/>
</dbReference>
<dbReference type="EMBL" id="OCNF01000017">
    <property type="protein sequence ID" value="SOD69611.1"/>
    <property type="molecule type" value="Genomic_DNA"/>
</dbReference>
<sequence>MHTFSLHTHDDEHIGFVAMLPDDEAQSGQLAIRLLSELPPHLGNVLGDLPHLAQQTDLHWHIDGDKVWVNDADGQNWGSIQQEIFRVGKQYFILNDLTGAI</sequence>
<dbReference type="RefSeq" id="WP_097114750.1">
    <property type="nucleotide sequence ID" value="NZ_CP083931.1"/>
</dbReference>
<keyword evidence="2" id="KW-1185">Reference proteome</keyword>
<evidence type="ECO:0000313" key="1">
    <source>
        <dbReference type="EMBL" id="SOD69611.1"/>
    </source>
</evidence>
<dbReference type="InterPro" id="IPR058172">
    <property type="entry name" value="HLGFF_Neisseriales"/>
</dbReference>
<name>A0A286EFC8_9NEIS</name>
<organism evidence="1 2">
    <name type="scientific">Alysiella filiformis DSM 16848</name>
    <dbReference type="NCBI Taxonomy" id="1120981"/>
    <lineage>
        <taxon>Bacteria</taxon>
        <taxon>Pseudomonadati</taxon>
        <taxon>Pseudomonadota</taxon>
        <taxon>Betaproteobacteria</taxon>
        <taxon>Neisseriales</taxon>
        <taxon>Neisseriaceae</taxon>
        <taxon>Alysiella</taxon>
    </lineage>
</organism>
<protein>
    <submittedName>
        <fullName evidence="1">Uncharacterized protein</fullName>
    </submittedName>
</protein>
<dbReference type="OrthoDB" id="8606037at2"/>